<dbReference type="EMBL" id="FOKQ01000004">
    <property type="protein sequence ID" value="SFB88967.1"/>
    <property type="molecule type" value="Genomic_DNA"/>
</dbReference>
<evidence type="ECO:0000256" key="3">
    <source>
        <dbReference type="SAM" id="Phobius"/>
    </source>
</evidence>
<comment type="similarity">
    <text evidence="1">Belongs to the LytR/CpsA/Psr (LCP) family.</text>
</comment>
<sequence length="519" mass="59758">MKDNKEHTVASAELRDMINHAMINKRNSEADADLKSSIAQAMDKKASTGKISHAEHSKENHTNKDEAHGSKNTSHNKSSESVHSEPGVKAEKKKRFPINLRGGWSLRKKTGVTLGVIFIALVLLMAVIVFLFFYYTGLLKDRDNSIRTEKPPVDSRDLVNEPDTLDEEAKEKELREMLQQRSKKISNEKVMNVLLIGEDIRDTASQDRGNTDVMMLISLNKEHKTVTLTSLMRDTWVYMEKFGISNKLNQAYWYGGAEYLSEVVEDYYSVKIDRTVKVNFKQFIDIAETVGGLDFDVSYTEAVAMRDPMDEQNYHLKNPDGTDYIDLKQYGKDDSVNYYDVDGKFCTSIEYQSEEDNVIHMHLNGNQALAYARVRYGCGDDYGRTMRQREAIQQIISKSKKLSLVQLDELMKKVLPEVETDLEDGEIAEMLLNAFDYMNYDIQQLRLPVDDYFTMDFINSQSCLSLANWQFQANAAMLRYMVYGDCKTVEEARAQYQKEIDDGTFYEKNDFQPPVMYYY</sequence>
<dbReference type="InterPro" id="IPR050922">
    <property type="entry name" value="LytR/CpsA/Psr_CW_biosynth"/>
</dbReference>
<feature type="transmembrane region" description="Helical" evidence="3">
    <location>
        <begin position="111"/>
        <end position="135"/>
    </location>
</feature>
<feature type="compositionally biased region" description="Basic and acidic residues" evidence="2">
    <location>
        <begin position="145"/>
        <end position="159"/>
    </location>
</feature>
<feature type="domain" description="Cell envelope-related transcriptional attenuator" evidence="4">
    <location>
        <begin position="210"/>
        <end position="324"/>
    </location>
</feature>
<evidence type="ECO:0000313" key="5">
    <source>
        <dbReference type="EMBL" id="SFB88967.1"/>
    </source>
</evidence>
<dbReference type="PANTHER" id="PTHR33392:SF6">
    <property type="entry name" value="POLYISOPRENYL-TEICHOIC ACID--PEPTIDOGLYCAN TEICHOIC ACID TRANSFERASE TAGU"/>
    <property type="match status" value="1"/>
</dbReference>
<feature type="compositionally biased region" description="Basic and acidic residues" evidence="2">
    <location>
        <begin position="42"/>
        <end position="69"/>
    </location>
</feature>
<accession>A0A1I1EPN1</accession>
<feature type="domain" description="Cell envelope-related transcriptional attenuator" evidence="4">
    <location>
        <begin position="361"/>
        <end position="400"/>
    </location>
</feature>
<reference evidence="5 6" key="1">
    <citation type="submission" date="2016-10" db="EMBL/GenBank/DDBJ databases">
        <authorList>
            <person name="de Groot N.N."/>
        </authorList>
    </citation>
    <scope>NUCLEOTIDE SEQUENCE [LARGE SCALE GENOMIC DNA]</scope>
    <source>
        <strain evidence="5 6">AR67</strain>
    </source>
</reference>
<feature type="region of interest" description="Disordered" evidence="2">
    <location>
        <begin position="145"/>
        <end position="166"/>
    </location>
</feature>
<dbReference type="Proteomes" id="UP000182192">
    <property type="component" value="Unassembled WGS sequence"/>
</dbReference>
<keyword evidence="3" id="KW-1133">Transmembrane helix</keyword>
<dbReference type="AlphaFoldDB" id="A0A1I1EPN1"/>
<keyword evidence="3" id="KW-0472">Membrane</keyword>
<dbReference type="NCBIfam" id="TIGR00350">
    <property type="entry name" value="lytR_cpsA_psr"/>
    <property type="match status" value="1"/>
</dbReference>
<evidence type="ECO:0000259" key="4">
    <source>
        <dbReference type="Pfam" id="PF03816"/>
    </source>
</evidence>
<organism evidence="5 6">
    <name type="scientific">Ruminococcus albus</name>
    <dbReference type="NCBI Taxonomy" id="1264"/>
    <lineage>
        <taxon>Bacteria</taxon>
        <taxon>Bacillati</taxon>
        <taxon>Bacillota</taxon>
        <taxon>Clostridia</taxon>
        <taxon>Eubacteriales</taxon>
        <taxon>Oscillospiraceae</taxon>
        <taxon>Ruminococcus</taxon>
    </lineage>
</organism>
<dbReference type="PANTHER" id="PTHR33392">
    <property type="entry name" value="POLYISOPRENYL-TEICHOIC ACID--PEPTIDOGLYCAN TEICHOIC ACID TRANSFERASE TAGU"/>
    <property type="match status" value="1"/>
</dbReference>
<keyword evidence="3" id="KW-0812">Transmembrane</keyword>
<feature type="region of interest" description="Disordered" evidence="2">
    <location>
        <begin position="33"/>
        <end position="93"/>
    </location>
</feature>
<dbReference type="InterPro" id="IPR004474">
    <property type="entry name" value="LytR_CpsA_psr"/>
</dbReference>
<evidence type="ECO:0000256" key="2">
    <source>
        <dbReference type="SAM" id="MobiDB-lite"/>
    </source>
</evidence>
<gene>
    <name evidence="5" type="ORF">SAMN02910406_00770</name>
</gene>
<evidence type="ECO:0000313" key="6">
    <source>
        <dbReference type="Proteomes" id="UP000182192"/>
    </source>
</evidence>
<evidence type="ECO:0000256" key="1">
    <source>
        <dbReference type="ARBA" id="ARBA00006068"/>
    </source>
</evidence>
<proteinExistence type="inferred from homology"/>
<dbReference type="Pfam" id="PF03816">
    <property type="entry name" value="LytR_cpsA_psr"/>
    <property type="match status" value="2"/>
</dbReference>
<dbReference type="RefSeq" id="WP_074960165.1">
    <property type="nucleotide sequence ID" value="NZ_FOKQ01000004.1"/>
</dbReference>
<feature type="compositionally biased region" description="Basic and acidic residues" evidence="2">
    <location>
        <begin position="77"/>
        <end position="90"/>
    </location>
</feature>
<name>A0A1I1EPN1_RUMAL</name>
<protein>
    <submittedName>
        <fullName evidence="5">Transcriptional attenuator, LytR family</fullName>
    </submittedName>
</protein>
<dbReference type="OrthoDB" id="27330at2"/>
<dbReference type="Gene3D" id="3.40.630.190">
    <property type="entry name" value="LCP protein"/>
    <property type="match status" value="1"/>
</dbReference>